<dbReference type="FunFam" id="3.40.50.620:FF:000107">
    <property type="entry name" value="Tyrosine--tRNA ligase"/>
    <property type="match status" value="1"/>
</dbReference>
<evidence type="ECO:0000256" key="12">
    <source>
        <dbReference type="ARBA" id="ARBA00048248"/>
    </source>
</evidence>
<keyword evidence="6 14" id="KW-0547">Nucleotide-binding</keyword>
<reference evidence="16 17" key="1">
    <citation type="journal article" date="2023" name="Sci. Data">
        <title>Genome assembly of the Korean intertidal mud-creeper Batillaria attramentaria.</title>
        <authorList>
            <person name="Patra A.K."/>
            <person name="Ho P.T."/>
            <person name="Jun S."/>
            <person name="Lee S.J."/>
            <person name="Kim Y."/>
            <person name="Won Y.J."/>
        </authorList>
    </citation>
    <scope>NUCLEOTIDE SEQUENCE [LARGE SCALE GENOMIC DNA]</scope>
    <source>
        <strain evidence="16">Wonlab-2016</strain>
    </source>
</reference>
<keyword evidence="7 14" id="KW-0067">ATP-binding</keyword>
<dbReference type="InterPro" id="IPR036986">
    <property type="entry name" value="S4_RNA-bd_sf"/>
</dbReference>
<evidence type="ECO:0000256" key="8">
    <source>
        <dbReference type="ARBA" id="ARBA00022917"/>
    </source>
</evidence>
<keyword evidence="11 14" id="KW-0030">Aminoacyl-tRNA synthetase</keyword>
<dbReference type="GO" id="GO:0005759">
    <property type="term" value="C:mitochondrial matrix"/>
    <property type="evidence" value="ECO:0007669"/>
    <property type="project" value="UniProtKB-SubCell"/>
</dbReference>
<dbReference type="FunFam" id="3.10.290.10:FF:000017">
    <property type="entry name" value="Tyrosine--tRNA ligase"/>
    <property type="match status" value="1"/>
</dbReference>
<keyword evidence="17" id="KW-1185">Reference proteome</keyword>
<dbReference type="EC" id="6.1.1.1" evidence="14"/>
<dbReference type="GO" id="GO:0005524">
    <property type="term" value="F:ATP binding"/>
    <property type="evidence" value="ECO:0007669"/>
    <property type="project" value="UniProtKB-KW"/>
</dbReference>
<dbReference type="Pfam" id="PF00579">
    <property type="entry name" value="tRNA-synt_1b"/>
    <property type="match status" value="1"/>
</dbReference>
<evidence type="ECO:0000256" key="13">
    <source>
        <dbReference type="PROSITE-ProRule" id="PRU00182"/>
    </source>
</evidence>
<dbReference type="InterPro" id="IPR024088">
    <property type="entry name" value="Tyr-tRNA-ligase_bac-type"/>
</dbReference>
<dbReference type="Gene3D" id="1.10.240.10">
    <property type="entry name" value="Tyrosyl-Transfer RNA Synthetase"/>
    <property type="match status" value="1"/>
</dbReference>
<comment type="caution">
    <text evidence="16">The sequence shown here is derived from an EMBL/GenBank/DDBJ whole genome shotgun (WGS) entry which is preliminary data.</text>
</comment>
<dbReference type="GO" id="GO:0004831">
    <property type="term" value="F:tyrosine-tRNA ligase activity"/>
    <property type="evidence" value="ECO:0007669"/>
    <property type="project" value="UniProtKB-EC"/>
</dbReference>
<feature type="domain" description="RNA-binding S4" evidence="15">
    <location>
        <begin position="383"/>
        <end position="413"/>
    </location>
</feature>
<dbReference type="Gene3D" id="3.10.290.10">
    <property type="entry name" value="RNA-binding S4 domain"/>
    <property type="match status" value="1"/>
</dbReference>
<evidence type="ECO:0000256" key="10">
    <source>
        <dbReference type="ARBA" id="ARBA00023128"/>
    </source>
</evidence>
<dbReference type="GO" id="GO:0003723">
    <property type="term" value="F:RNA binding"/>
    <property type="evidence" value="ECO:0007669"/>
    <property type="project" value="UniProtKB-KW"/>
</dbReference>
<gene>
    <name evidence="16" type="ORF">BaRGS_00032926</name>
</gene>
<keyword evidence="13" id="KW-0694">RNA-binding</keyword>
<evidence type="ECO:0000256" key="4">
    <source>
        <dbReference type="ARBA" id="ARBA00011738"/>
    </source>
</evidence>
<evidence type="ECO:0000256" key="9">
    <source>
        <dbReference type="ARBA" id="ARBA00022946"/>
    </source>
</evidence>
<proteinExistence type="inferred from homology"/>
<dbReference type="HAMAP" id="MF_02006">
    <property type="entry name" value="Tyr_tRNA_synth_type1"/>
    <property type="match status" value="1"/>
</dbReference>
<comment type="subcellular location">
    <subcellularLocation>
        <location evidence="2">Mitochondrion matrix</location>
    </subcellularLocation>
</comment>
<evidence type="ECO:0000313" key="17">
    <source>
        <dbReference type="Proteomes" id="UP001519460"/>
    </source>
</evidence>
<name>A0ABD0JMG9_9CAEN</name>
<dbReference type="NCBIfam" id="TIGR00234">
    <property type="entry name" value="tyrS"/>
    <property type="match status" value="1"/>
</dbReference>
<dbReference type="InterPro" id="IPR014729">
    <property type="entry name" value="Rossmann-like_a/b/a_fold"/>
</dbReference>
<dbReference type="Pfam" id="PF01479">
    <property type="entry name" value="S4"/>
    <property type="match status" value="1"/>
</dbReference>
<evidence type="ECO:0000256" key="5">
    <source>
        <dbReference type="ARBA" id="ARBA00022598"/>
    </source>
</evidence>
<dbReference type="FunFam" id="1.10.240.10:FF:000001">
    <property type="entry name" value="Tyrosine--tRNA ligase"/>
    <property type="match status" value="1"/>
</dbReference>
<dbReference type="CDD" id="cd00805">
    <property type="entry name" value="TyrRS_core"/>
    <property type="match status" value="1"/>
</dbReference>
<evidence type="ECO:0000256" key="6">
    <source>
        <dbReference type="ARBA" id="ARBA00022741"/>
    </source>
</evidence>
<dbReference type="PANTHER" id="PTHR11766">
    <property type="entry name" value="TYROSYL-TRNA SYNTHETASE"/>
    <property type="match status" value="1"/>
</dbReference>
<evidence type="ECO:0000256" key="7">
    <source>
        <dbReference type="ARBA" id="ARBA00022840"/>
    </source>
</evidence>
<comment type="function">
    <text evidence="1">Catalyzes the attachment of tyrosine to tRNA(Tyr) in a two-step reaction: tyrosine is first activated by ATP to form Tyr-AMP and then transferred to the acceptor end of tRNA(Tyr).</text>
</comment>
<comment type="subunit">
    <text evidence="4">Homodimer.</text>
</comment>
<evidence type="ECO:0000313" key="16">
    <source>
        <dbReference type="EMBL" id="KAK7475876.1"/>
    </source>
</evidence>
<accession>A0ABD0JMG9</accession>
<keyword evidence="8 14" id="KW-0648">Protein biosynthesis</keyword>
<dbReference type="InterPro" id="IPR002307">
    <property type="entry name" value="Tyr-tRNA-ligase"/>
</dbReference>
<dbReference type="SUPFAM" id="SSF55174">
    <property type="entry name" value="Alpha-L RNA-binding motif"/>
    <property type="match status" value="1"/>
</dbReference>
<comment type="similarity">
    <text evidence="3 14">Belongs to the class-I aminoacyl-tRNA synthetase family.</text>
</comment>
<protein>
    <recommendedName>
        <fullName evidence="14">Tyrosine--tRNA ligase</fullName>
        <ecNumber evidence="14">6.1.1.1</ecNumber>
    </recommendedName>
    <alternativeName>
        <fullName evidence="14">Tyrosyl-tRNA synthetase</fullName>
    </alternativeName>
</protein>
<dbReference type="PROSITE" id="PS50889">
    <property type="entry name" value="S4"/>
    <property type="match status" value="1"/>
</dbReference>
<evidence type="ECO:0000256" key="14">
    <source>
        <dbReference type="RuleBase" id="RU361234"/>
    </source>
</evidence>
<dbReference type="PRINTS" id="PR01040">
    <property type="entry name" value="TRNASYNTHTYR"/>
</dbReference>
<dbReference type="Proteomes" id="UP001519460">
    <property type="component" value="Unassembled WGS sequence"/>
</dbReference>
<dbReference type="SUPFAM" id="SSF52374">
    <property type="entry name" value="Nucleotidylyl transferase"/>
    <property type="match status" value="1"/>
</dbReference>
<dbReference type="EMBL" id="JACVVK020000392">
    <property type="protein sequence ID" value="KAK7475876.1"/>
    <property type="molecule type" value="Genomic_DNA"/>
</dbReference>
<keyword evidence="10" id="KW-0496">Mitochondrion</keyword>
<dbReference type="PROSITE" id="PS00178">
    <property type="entry name" value="AA_TRNA_LIGASE_I"/>
    <property type="match status" value="1"/>
</dbReference>
<dbReference type="PANTHER" id="PTHR11766:SF0">
    <property type="entry name" value="TYROSINE--TRNA LIGASE, MITOCHONDRIAL"/>
    <property type="match status" value="1"/>
</dbReference>
<keyword evidence="9" id="KW-0809">Transit peptide</keyword>
<evidence type="ECO:0000256" key="2">
    <source>
        <dbReference type="ARBA" id="ARBA00004305"/>
    </source>
</evidence>
<comment type="catalytic activity">
    <reaction evidence="12 14">
        <text>tRNA(Tyr) + L-tyrosine + ATP = L-tyrosyl-tRNA(Tyr) + AMP + diphosphate + H(+)</text>
        <dbReference type="Rhea" id="RHEA:10220"/>
        <dbReference type="Rhea" id="RHEA-COMP:9706"/>
        <dbReference type="Rhea" id="RHEA-COMP:9707"/>
        <dbReference type="ChEBI" id="CHEBI:15378"/>
        <dbReference type="ChEBI" id="CHEBI:30616"/>
        <dbReference type="ChEBI" id="CHEBI:33019"/>
        <dbReference type="ChEBI" id="CHEBI:58315"/>
        <dbReference type="ChEBI" id="CHEBI:78442"/>
        <dbReference type="ChEBI" id="CHEBI:78536"/>
        <dbReference type="ChEBI" id="CHEBI:456215"/>
        <dbReference type="EC" id="6.1.1.1"/>
    </reaction>
</comment>
<dbReference type="InterPro" id="IPR002305">
    <property type="entry name" value="aa-tRNA-synth_Ic"/>
</dbReference>
<evidence type="ECO:0000256" key="1">
    <source>
        <dbReference type="ARBA" id="ARBA00002025"/>
    </source>
</evidence>
<keyword evidence="5 14" id="KW-0436">Ligase</keyword>
<evidence type="ECO:0000256" key="11">
    <source>
        <dbReference type="ARBA" id="ARBA00023146"/>
    </source>
</evidence>
<sequence>MCLPRLRRLCSSSPNKLLSLHDRGLLQSVFPEGSIPELSRQLSKVCTMYCGFDPTADSLHVGNLLALIALIHGQRLGHNSIAVIGGATALIGDPSGKTEERAPMSAAEVENNVMQITENIERVLDNYMVLNNMDWYMEKNIIEFLSTVGRHFRMGNMLSRHSVQSRINSPQGMSFTEFTYQIFQGYDWLHLHRTHRCTIQIGGNDQLGNITAGYELVTKFTKDPIFGLTVPLITTTRGDKLGKTSGNAVWLDAKKTSSFELYQYFINVSDADVEKYLQLFTFLPLPEISSIMSKHLANPEKRTAQKTLAEQVTVLVHGANGLDAAQRCTRAFFEESIEAINSLQPMELEQLFRQAPVKELFLDPGMTILEVCMKAGCFGRTVDAERIIRAGGVRLNHQRLNEPNFVLRPGEHVLSNNISLIRVGKKNYYIVKWCR</sequence>
<dbReference type="InterPro" id="IPR001412">
    <property type="entry name" value="aa-tRNA-synth_I_CS"/>
</dbReference>
<dbReference type="InterPro" id="IPR024107">
    <property type="entry name" value="Tyr-tRNA-ligase_bac_1"/>
</dbReference>
<dbReference type="InterPro" id="IPR002942">
    <property type="entry name" value="S4_RNA-bd"/>
</dbReference>
<dbReference type="GO" id="GO:0006437">
    <property type="term" value="P:tyrosyl-tRNA aminoacylation"/>
    <property type="evidence" value="ECO:0007669"/>
    <property type="project" value="UniProtKB-ARBA"/>
</dbReference>
<organism evidence="16 17">
    <name type="scientific">Batillaria attramentaria</name>
    <dbReference type="NCBI Taxonomy" id="370345"/>
    <lineage>
        <taxon>Eukaryota</taxon>
        <taxon>Metazoa</taxon>
        <taxon>Spiralia</taxon>
        <taxon>Lophotrochozoa</taxon>
        <taxon>Mollusca</taxon>
        <taxon>Gastropoda</taxon>
        <taxon>Caenogastropoda</taxon>
        <taxon>Sorbeoconcha</taxon>
        <taxon>Cerithioidea</taxon>
        <taxon>Batillariidae</taxon>
        <taxon>Batillaria</taxon>
    </lineage>
</organism>
<evidence type="ECO:0000259" key="15">
    <source>
        <dbReference type="Pfam" id="PF01479"/>
    </source>
</evidence>
<evidence type="ECO:0000256" key="3">
    <source>
        <dbReference type="ARBA" id="ARBA00005594"/>
    </source>
</evidence>
<dbReference type="Gene3D" id="3.40.50.620">
    <property type="entry name" value="HUPs"/>
    <property type="match status" value="1"/>
</dbReference>
<dbReference type="AlphaFoldDB" id="A0ABD0JMG9"/>